<sequence>MKIVEEALLLNHLASALALTEEHDEVLIKRSEGQPVVMMSLAAYNELKAQIYRAKASGEGYED</sequence>
<keyword evidence="3" id="KW-1185">Reference proteome</keyword>
<gene>
    <name evidence="2" type="ORF">EDD63_14012</name>
</gene>
<evidence type="ECO:0000313" key="3">
    <source>
        <dbReference type="Proteomes" id="UP000294743"/>
    </source>
</evidence>
<protein>
    <recommendedName>
        <fullName evidence="4">Antitoxin</fullName>
    </recommendedName>
</protein>
<evidence type="ECO:0000313" key="2">
    <source>
        <dbReference type="EMBL" id="TDW14543.1"/>
    </source>
</evidence>
<dbReference type="AlphaFoldDB" id="A0A4R7ZAQ6"/>
<dbReference type="InterPro" id="IPR036165">
    <property type="entry name" value="YefM-like_sf"/>
</dbReference>
<dbReference type="RefSeq" id="WP_134170763.1">
    <property type="nucleotide sequence ID" value="NZ_SODD01000040.1"/>
</dbReference>
<accession>A0A4R7ZAQ6</accession>
<evidence type="ECO:0008006" key="4">
    <source>
        <dbReference type="Google" id="ProtNLM"/>
    </source>
</evidence>
<proteinExistence type="inferred from homology"/>
<reference evidence="2 3" key="1">
    <citation type="submission" date="2019-03" db="EMBL/GenBank/DDBJ databases">
        <title>Genomic Encyclopedia of Type Strains, Phase IV (KMG-IV): sequencing the most valuable type-strain genomes for metagenomic binning, comparative biology and taxonomic classification.</title>
        <authorList>
            <person name="Goeker M."/>
        </authorList>
    </citation>
    <scope>NUCLEOTIDE SEQUENCE [LARGE SCALE GENOMIC DNA]</scope>
    <source>
        <strain evidence="2 3">DSM 28867</strain>
    </source>
</reference>
<organism evidence="2 3">
    <name type="scientific">Breznakia blatticola</name>
    <dbReference type="NCBI Taxonomy" id="1754012"/>
    <lineage>
        <taxon>Bacteria</taxon>
        <taxon>Bacillati</taxon>
        <taxon>Bacillota</taxon>
        <taxon>Erysipelotrichia</taxon>
        <taxon>Erysipelotrichales</taxon>
        <taxon>Erysipelotrichaceae</taxon>
        <taxon>Breznakia</taxon>
    </lineage>
</organism>
<name>A0A4R7ZAQ6_9FIRM</name>
<comment type="similarity">
    <text evidence="1">Belongs to the phD/YefM antitoxin family.</text>
</comment>
<dbReference type="EMBL" id="SODD01000040">
    <property type="protein sequence ID" value="TDW14543.1"/>
    <property type="molecule type" value="Genomic_DNA"/>
</dbReference>
<dbReference type="Gene3D" id="3.40.1620.10">
    <property type="entry name" value="YefM-like domain"/>
    <property type="match status" value="1"/>
</dbReference>
<comment type="caution">
    <text evidence="2">The sequence shown here is derived from an EMBL/GenBank/DDBJ whole genome shotgun (WGS) entry which is preliminary data.</text>
</comment>
<evidence type="ECO:0000256" key="1">
    <source>
        <dbReference type="ARBA" id="ARBA00009981"/>
    </source>
</evidence>
<dbReference type="OrthoDB" id="9802003at2"/>
<dbReference type="Proteomes" id="UP000294743">
    <property type="component" value="Unassembled WGS sequence"/>
</dbReference>
<dbReference type="SUPFAM" id="SSF143120">
    <property type="entry name" value="YefM-like"/>
    <property type="match status" value="1"/>
</dbReference>